<evidence type="ECO:0000256" key="2">
    <source>
        <dbReference type="ARBA" id="ARBA00022475"/>
    </source>
</evidence>
<keyword evidence="4 6" id="KW-1133">Transmembrane helix</keyword>
<keyword evidence="2" id="KW-1003">Cell membrane</keyword>
<feature type="transmembrane region" description="Helical" evidence="6">
    <location>
        <begin position="453"/>
        <end position="478"/>
    </location>
</feature>
<feature type="transmembrane region" description="Helical" evidence="6">
    <location>
        <begin position="371"/>
        <end position="391"/>
    </location>
</feature>
<protein>
    <submittedName>
        <fullName evidence="7">Oligosaccharide flippase family protein</fullName>
    </submittedName>
</protein>
<feature type="transmembrane region" description="Helical" evidence="6">
    <location>
        <begin position="397"/>
        <end position="418"/>
    </location>
</feature>
<dbReference type="PANTHER" id="PTHR30250:SF11">
    <property type="entry name" value="O-ANTIGEN TRANSPORTER-RELATED"/>
    <property type="match status" value="1"/>
</dbReference>
<evidence type="ECO:0000256" key="5">
    <source>
        <dbReference type="ARBA" id="ARBA00023136"/>
    </source>
</evidence>
<dbReference type="Pfam" id="PF01943">
    <property type="entry name" value="Polysacc_synt"/>
    <property type="match status" value="1"/>
</dbReference>
<feature type="transmembrane region" description="Helical" evidence="6">
    <location>
        <begin position="263"/>
        <end position="285"/>
    </location>
</feature>
<evidence type="ECO:0000256" key="1">
    <source>
        <dbReference type="ARBA" id="ARBA00004651"/>
    </source>
</evidence>
<dbReference type="EMBL" id="JBHRYF010000012">
    <property type="protein sequence ID" value="MFC3661141.1"/>
    <property type="molecule type" value="Genomic_DNA"/>
</dbReference>
<keyword evidence="3 6" id="KW-0812">Transmembrane</keyword>
<feature type="transmembrane region" description="Helical" evidence="6">
    <location>
        <begin position="430"/>
        <end position="447"/>
    </location>
</feature>
<feature type="transmembrane region" description="Helical" evidence="6">
    <location>
        <begin position="306"/>
        <end position="331"/>
    </location>
</feature>
<comment type="caution">
    <text evidence="7">The sequence shown here is derived from an EMBL/GenBank/DDBJ whole genome shotgun (WGS) entry which is preliminary data.</text>
</comment>
<keyword evidence="8" id="KW-1185">Reference proteome</keyword>
<evidence type="ECO:0000313" key="8">
    <source>
        <dbReference type="Proteomes" id="UP001595724"/>
    </source>
</evidence>
<name>A0ABV7UX19_9GAMM</name>
<feature type="transmembrane region" description="Helical" evidence="6">
    <location>
        <begin position="337"/>
        <end position="359"/>
    </location>
</feature>
<evidence type="ECO:0000313" key="7">
    <source>
        <dbReference type="EMBL" id="MFC3661141.1"/>
    </source>
</evidence>
<feature type="transmembrane region" description="Helical" evidence="6">
    <location>
        <begin position="12"/>
        <end position="34"/>
    </location>
</feature>
<feature type="transmembrane region" description="Helical" evidence="6">
    <location>
        <begin position="228"/>
        <end position="251"/>
    </location>
</feature>
<evidence type="ECO:0000256" key="6">
    <source>
        <dbReference type="SAM" id="Phobius"/>
    </source>
</evidence>
<feature type="transmembrane region" description="Helical" evidence="6">
    <location>
        <begin position="92"/>
        <end position="112"/>
    </location>
</feature>
<reference evidence="8" key="1">
    <citation type="journal article" date="2019" name="Int. J. Syst. Evol. Microbiol.">
        <title>The Global Catalogue of Microorganisms (GCM) 10K type strain sequencing project: providing services to taxonomists for standard genome sequencing and annotation.</title>
        <authorList>
            <consortium name="The Broad Institute Genomics Platform"/>
            <consortium name="The Broad Institute Genome Sequencing Center for Infectious Disease"/>
            <person name="Wu L."/>
            <person name="Ma J."/>
        </authorList>
    </citation>
    <scope>NUCLEOTIDE SEQUENCE [LARGE SCALE GENOMIC DNA]</scope>
    <source>
        <strain evidence="8">KCTC 42211</strain>
    </source>
</reference>
<dbReference type="InterPro" id="IPR050833">
    <property type="entry name" value="Poly_Biosynth_Transport"/>
</dbReference>
<gene>
    <name evidence="7" type="ORF">ACFOM9_13820</name>
</gene>
<keyword evidence="5 6" id="KW-0472">Membrane</keyword>
<evidence type="ECO:0000256" key="4">
    <source>
        <dbReference type="ARBA" id="ARBA00022989"/>
    </source>
</evidence>
<dbReference type="Proteomes" id="UP001595724">
    <property type="component" value="Unassembled WGS sequence"/>
</dbReference>
<sequence>MNMRSKTLRNTLFSSAGLYTEYVLGMLTSIIIARHLGPDRYGVYSLAIWLVAVGVAFTNSGTAGGAIKFVAELRGADRDELIPCLLRYLRHVQRIFLLVVLVAGALLFVFAGDKLMPGLNHAMLLAFLVVAVAIRASYMFNIGVAKGFENFRATAIVAMIATPANLLMVLAVMWFDGSIAWLLAVFVLSGLVFYESSRRQIKGLVPPGLPGAAMGPELVTRVKRHMKFTACIVTVGFFAASEVEVLFLNLYAEPAAAGQFKVAYQLATGASLLVPGVFAALLLPMMANALSRGHAVAGRRFVASTVYLTFLAAPLVAFGLVFSDAVIGLLYGQAYAAAGPVFAACLAVAGLVMTTQGASSLLISADHQGHVLVISLACGVLKIVLDAVLIARYGLDGAVIAFTLVAVIGAIAIMWQAIRVSRVAPSWSRLARIWSAALLAGLLVLPMRGHLPFIAQIILGTLVISLVYGGLTLLFGCWSRDDIGYLQQLHGRLAGNRPRVGARILAWAHARARPEPA</sequence>
<feature type="transmembrane region" description="Helical" evidence="6">
    <location>
        <begin position="46"/>
        <end position="71"/>
    </location>
</feature>
<feature type="transmembrane region" description="Helical" evidence="6">
    <location>
        <begin position="178"/>
        <end position="194"/>
    </location>
</feature>
<feature type="transmembrane region" description="Helical" evidence="6">
    <location>
        <begin position="150"/>
        <end position="172"/>
    </location>
</feature>
<comment type="subcellular location">
    <subcellularLocation>
        <location evidence="1">Cell membrane</location>
        <topology evidence="1">Multi-pass membrane protein</topology>
    </subcellularLocation>
</comment>
<organism evidence="7 8">
    <name type="scientific">Luteimonas notoginsengisoli</name>
    <dbReference type="NCBI Taxonomy" id="1578200"/>
    <lineage>
        <taxon>Bacteria</taxon>
        <taxon>Pseudomonadati</taxon>
        <taxon>Pseudomonadota</taxon>
        <taxon>Gammaproteobacteria</taxon>
        <taxon>Lysobacterales</taxon>
        <taxon>Lysobacteraceae</taxon>
        <taxon>Luteimonas</taxon>
    </lineage>
</organism>
<feature type="transmembrane region" description="Helical" evidence="6">
    <location>
        <begin position="118"/>
        <end position="138"/>
    </location>
</feature>
<evidence type="ECO:0000256" key="3">
    <source>
        <dbReference type="ARBA" id="ARBA00022692"/>
    </source>
</evidence>
<dbReference type="RefSeq" id="WP_386712018.1">
    <property type="nucleotide sequence ID" value="NZ_JBHRYF010000012.1"/>
</dbReference>
<dbReference type="PANTHER" id="PTHR30250">
    <property type="entry name" value="PST FAMILY PREDICTED COLANIC ACID TRANSPORTER"/>
    <property type="match status" value="1"/>
</dbReference>
<dbReference type="InterPro" id="IPR002797">
    <property type="entry name" value="Polysacc_synth"/>
</dbReference>
<accession>A0ABV7UX19</accession>
<proteinExistence type="predicted"/>